<dbReference type="PANTHER" id="PTHR43581">
    <property type="entry name" value="ATP/GTP PHOSPHATASE"/>
    <property type="match status" value="1"/>
</dbReference>
<dbReference type="SUPFAM" id="SSF52540">
    <property type="entry name" value="P-loop containing nucleoside triphosphate hydrolases"/>
    <property type="match status" value="1"/>
</dbReference>
<dbReference type="EMBL" id="AWEZ01000071">
    <property type="protein sequence ID" value="ERL06100.1"/>
    <property type="molecule type" value="Genomic_DNA"/>
</dbReference>
<dbReference type="eggNOG" id="COG3593">
    <property type="taxonomic scope" value="Bacteria"/>
</dbReference>
<dbReference type="STRING" id="1125712.HMPREF1316_2617"/>
<evidence type="ECO:0000313" key="3">
    <source>
        <dbReference type="Proteomes" id="UP000016638"/>
    </source>
</evidence>
<dbReference type="OrthoDB" id="3237462at2"/>
<name>U2TI03_9ACTN</name>
<dbReference type="PANTHER" id="PTHR43581:SF4">
    <property type="entry name" value="ATP_GTP PHOSPHATASE"/>
    <property type="match status" value="1"/>
</dbReference>
<evidence type="ECO:0000259" key="1">
    <source>
        <dbReference type="SMART" id="SM00382"/>
    </source>
</evidence>
<gene>
    <name evidence="2" type="ORF">HMPREF1316_2617</name>
</gene>
<sequence>MKITSIRINNHSRIPNCTIDVRDNLILVGANGSGKSSIIRCIDLALGKTTQQLYYSIDNSDFEDEEQPFAVEVRLEGLSEDELSFFPDDYDALDNSLTVRMEATLDKDDLTIRRYFPKGAGDNNLRREQLESIGWSMIPSDFSTTQLEPGRKTIVDDYLKEVDASGDESKLAEAIKSLSDAIDGSDAFNEALGSLADQLDPVLDGGITANKLHFVPEAAINGDLLNNVRLQIEGRSGTARQATEQSDGTKALIAFSIFGLLNSGGMIAIDEPETHLHPLAQRNLIRILKSTGRQLVIATHSGVVAGEFEPDNIAVTREGFSPVQPKRGFLAGQEDQKTLARWWISSRIELLTAKQIIAVEGQSDRMLLEKVAGNTGRHLERDGIEILEAGGCREMPHVLEIFGEDGFGLQISILVDEDAEEDMANALGANKEDLASKFVYVSRRDLEEEYVAAIGADSLWKALGESSLFTQNMLNTCTILDDSGKPNEDELAEFCRRKKNKILSAVVACKLLDEASAQRVSSVIEVLRNAI</sequence>
<dbReference type="AlphaFoldDB" id="U2TI03"/>
<protein>
    <submittedName>
        <fullName evidence="2">AAA domain protein</fullName>
    </submittedName>
</protein>
<dbReference type="InterPro" id="IPR003593">
    <property type="entry name" value="AAA+_ATPase"/>
</dbReference>
<reference evidence="2 3" key="1">
    <citation type="submission" date="2013-08" db="EMBL/GenBank/DDBJ databases">
        <authorList>
            <person name="Durkin A.S."/>
            <person name="Haft D.R."/>
            <person name="McCorrison J."/>
            <person name="Torralba M."/>
            <person name="Gillis M."/>
            <person name="Haft D.H."/>
            <person name="Methe B."/>
            <person name="Sutton G."/>
            <person name="Nelson K.E."/>
        </authorList>
    </citation>
    <scope>NUCLEOTIDE SEQUENCE [LARGE SCALE GENOMIC DNA]</scope>
    <source>
        <strain evidence="2 3">F0195</strain>
    </source>
</reference>
<organism evidence="2 3">
    <name type="scientific">Olsenella profusa F0195</name>
    <dbReference type="NCBI Taxonomy" id="1125712"/>
    <lineage>
        <taxon>Bacteria</taxon>
        <taxon>Bacillati</taxon>
        <taxon>Actinomycetota</taxon>
        <taxon>Coriobacteriia</taxon>
        <taxon>Coriobacteriales</taxon>
        <taxon>Atopobiaceae</taxon>
        <taxon>Olsenella</taxon>
    </lineage>
</organism>
<comment type="caution">
    <text evidence="2">The sequence shown here is derived from an EMBL/GenBank/DDBJ whole genome shotgun (WGS) entry which is preliminary data.</text>
</comment>
<accession>U2TI03</accession>
<dbReference type="InterPro" id="IPR051396">
    <property type="entry name" value="Bact_Antivir_Def_Nuclease"/>
</dbReference>
<dbReference type="CDD" id="cd01026">
    <property type="entry name" value="TOPRIM_OLD"/>
    <property type="match status" value="1"/>
</dbReference>
<dbReference type="Proteomes" id="UP000016638">
    <property type="component" value="Unassembled WGS sequence"/>
</dbReference>
<dbReference type="InterPro" id="IPR027417">
    <property type="entry name" value="P-loop_NTPase"/>
</dbReference>
<dbReference type="InterPro" id="IPR034139">
    <property type="entry name" value="TOPRIM_OLD"/>
</dbReference>
<dbReference type="GO" id="GO:0016887">
    <property type="term" value="F:ATP hydrolysis activity"/>
    <property type="evidence" value="ECO:0007669"/>
    <property type="project" value="InterPro"/>
</dbReference>
<dbReference type="Pfam" id="PF13304">
    <property type="entry name" value="AAA_21"/>
    <property type="match status" value="1"/>
</dbReference>
<dbReference type="Gene3D" id="3.40.50.300">
    <property type="entry name" value="P-loop containing nucleotide triphosphate hydrolases"/>
    <property type="match status" value="1"/>
</dbReference>
<evidence type="ECO:0000313" key="2">
    <source>
        <dbReference type="EMBL" id="ERL06100.1"/>
    </source>
</evidence>
<dbReference type="Pfam" id="PF20469">
    <property type="entry name" value="OLD-like_TOPRIM"/>
    <property type="match status" value="1"/>
</dbReference>
<feature type="domain" description="AAA+ ATPase" evidence="1">
    <location>
        <begin position="21"/>
        <end position="329"/>
    </location>
</feature>
<dbReference type="InterPro" id="IPR003959">
    <property type="entry name" value="ATPase_AAA_core"/>
</dbReference>
<dbReference type="SMART" id="SM00382">
    <property type="entry name" value="AAA"/>
    <property type="match status" value="1"/>
</dbReference>
<dbReference type="PATRIC" id="fig|1125712.3.peg.2440"/>
<proteinExistence type="predicted"/>
<dbReference type="GO" id="GO:0005524">
    <property type="term" value="F:ATP binding"/>
    <property type="evidence" value="ECO:0007669"/>
    <property type="project" value="InterPro"/>
</dbReference>
<keyword evidence="3" id="KW-1185">Reference proteome</keyword>
<dbReference type="RefSeq" id="WP_021727341.1">
    <property type="nucleotide sequence ID" value="NZ_AWEZ01000071.1"/>
</dbReference>